<organism evidence="7 8">
    <name type="scientific">Schizopora paradoxa</name>
    <dbReference type="NCBI Taxonomy" id="27342"/>
    <lineage>
        <taxon>Eukaryota</taxon>
        <taxon>Fungi</taxon>
        <taxon>Dikarya</taxon>
        <taxon>Basidiomycota</taxon>
        <taxon>Agaricomycotina</taxon>
        <taxon>Agaricomycetes</taxon>
        <taxon>Hymenochaetales</taxon>
        <taxon>Schizoporaceae</taxon>
        <taxon>Schizopora</taxon>
    </lineage>
</organism>
<dbReference type="STRING" id="27342.A0A0H2SKM6"/>
<sequence>MLLARTRAIQRLFASSARSGRCLSTSQSATRTRWSRGTLLRAGALSSIVGCSALYYVAKPVYADAEAGSSASKSDETRKPSLSGLVRSYLVFTACSFPTIVDWSPAIISTCLSVPVVKDFTEAVLRRTFFSQFVGGDTAEDVLPLLTDLRNQNKGALFAYSVEVDEKEAAGVAKAGGSGSGETNSEPSFMRNVNEMIHSIDVAADFEDGLAGRNELDIGRKTWVAVKLTALLPDTNALIKLSSILLDNRTPNKQIAFPGIPSPSDLTVLHGKSTSDSRLSEADVKDLKQLHENLIRICTRAKKRGVRIIVDAEHSWYQPAIDAYTLSLMRTFNKLPSSTKASRTFGLTTTARADTEPGVQPLVYATFQAYLRRAYPYLLQSIADAQAGNYALGVKLVRGAYHTQEISSHHQQSGGKSLSISPEAEPPVYLQKSDTDFCYNECVRLLISRVREDVVASQRKSSNSPPTLGLLFGSHNVDSCNLVLDELVRNGLAEVKDGIIHVPETVAERVTIAQLYGMRDSLTNSLVEKTRCGVPLVMKYVPYGGLAEVMPYLSRRAIENKTVLGGSDGASAERKQAWEEIRKRVFG</sequence>
<name>A0A0H2SKM6_9AGAM</name>
<feature type="domain" description="Proline dehydrogenase" evidence="6">
    <location>
        <begin position="188"/>
        <end position="563"/>
    </location>
</feature>
<comment type="catalytic activity">
    <reaction evidence="5">
        <text>L-proline + a quinone = (S)-1-pyrroline-5-carboxylate + a quinol + H(+)</text>
        <dbReference type="Rhea" id="RHEA:23784"/>
        <dbReference type="ChEBI" id="CHEBI:15378"/>
        <dbReference type="ChEBI" id="CHEBI:17388"/>
        <dbReference type="ChEBI" id="CHEBI:24646"/>
        <dbReference type="ChEBI" id="CHEBI:60039"/>
        <dbReference type="ChEBI" id="CHEBI:132124"/>
        <dbReference type="EC" id="1.5.5.2"/>
    </reaction>
</comment>
<keyword evidence="5" id="KW-0274">FAD</keyword>
<dbReference type="GO" id="GO:0005739">
    <property type="term" value="C:mitochondrion"/>
    <property type="evidence" value="ECO:0007669"/>
    <property type="project" value="TreeGrafter"/>
</dbReference>
<dbReference type="EMBL" id="KQ085903">
    <property type="protein sequence ID" value="KLO17621.1"/>
    <property type="molecule type" value="Genomic_DNA"/>
</dbReference>
<dbReference type="FunCoup" id="A0A0H2SKM6">
    <property type="interactions" value="296"/>
</dbReference>
<dbReference type="InterPro" id="IPR002872">
    <property type="entry name" value="Proline_DH_dom"/>
</dbReference>
<evidence type="ECO:0000256" key="3">
    <source>
        <dbReference type="ARBA" id="ARBA00023002"/>
    </source>
</evidence>
<evidence type="ECO:0000256" key="1">
    <source>
        <dbReference type="ARBA" id="ARBA00005869"/>
    </source>
</evidence>
<dbReference type="PANTHER" id="PTHR13914">
    <property type="entry name" value="PROLINE OXIDASE"/>
    <property type="match status" value="1"/>
</dbReference>
<dbReference type="InParanoid" id="A0A0H2SKM6"/>
<evidence type="ECO:0000256" key="5">
    <source>
        <dbReference type="RuleBase" id="RU364054"/>
    </source>
</evidence>
<protein>
    <recommendedName>
        <fullName evidence="2 5">Proline dehydrogenase</fullName>
        <ecNumber evidence="2 5">1.5.5.2</ecNumber>
    </recommendedName>
</protein>
<reference evidence="7 8" key="1">
    <citation type="submission" date="2015-04" db="EMBL/GenBank/DDBJ databases">
        <title>Complete genome sequence of Schizopora paradoxa KUC8140, a cosmopolitan wood degrader in East Asia.</title>
        <authorList>
            <consortium name="DOE Joint Genome Institute"/>
            <person name="Min B."/>
            <person name="Park H."/>
            <person name="Jang Y."/>
            <person name="Kim J.-J."/>
            <person name="Kim K.H."/>
            <person name="Pangilinan J."/>
            <person name="Lipzen A."/>
            <person name="Riley R."/>
            <person name="Grigoriev I.V."/>
            <person name="Spatafora J.W."/>
            <person name="Choi I.-G."/>
        </authorList>
    </citation>
    <scope>NUCLEOTIDE SEQUENCE [LARGE SCALE GENOMIC DNA]</scope>
    <source>
        <strain evidence="7 8">KUC8140</strain>
    </source>
</reference>
<proteinExistence type="inferred from homology"/>
<dbReference type="EC" id="1.5.5.2" evidence="2 5"/>
<dbReference type="SUPFAM" id="SSF51730">
    <property type="entry name" value="FAD-linked oxidoreductase"/>
    <property type="match status" value="1"/>
</dbReference>
<evidence type="ECO:0000259" key="6">
    <source>
        <dbReference type="Pfam" id="PF01619"/>
    </source>
</evidence>
<keyword evidence="5" id="KW-0285">Flavoprotein</keyword>
<keyword evidence="4 5" id="KW-0642">Proline metabolism</keyword>
<dbReference type="InterPro" id="IPR029041">
    <property type="entry name" value="FAD-linked_oxidoreductase-like"/>
</dbReference>
<evidence type="ECO:0000313" key="8">
    <source>
        <dbReference type="Proteomes" id="UP000053477"/>
    </source>
</evidence>
<keyword evidence="8" id="KW-1185">Reference proteome</keyword>
<dbReference type="InterPro" id="IPR015659">
    <property type="entry name" value="Proline_oxidase"/>
</dbReference>
<keyword evidence="3 5" id="KW-0560">Oxidoreductase</keyword>
<dbReference type="Gene3D" id="3.20.20.220">
    <property type="match status" value="1"/>
</dbReference>
<dbReference type="Proteomes" id="UP000053477">
    <property type="component" value="Unassembled WGS sequence"/>
</dbReference>
<dbReference type="PANTHER" id="PTHR13914:SF0">
    <property type="entry name" value="PROLINE DEHYDROGENASE 1, MITOCHONDRIAL"/>
    <property type="match status" value="1"/>
</dbReference>
<evidence type="ECO:0000256" key="2">
    <source>
        <dbReference type="ARBA" id="ARBA00012695"/>
    </source>
</evidence>
<evidence type="ECO:0000313" key="7">
    <source>
        <dbReference type="EMBL" id="KLO17621.1"/>
    </source>
</evidence>
<dbReference type="Pfam" id="PF01619">
    <property type="entry name" value="Pro_dh"/>
    <property type="match status" value="1"/>
</dbReference>
<comment type="cofactor">
    <cofactor evidence="5">
        <name>FAD</name>
        <dbReference type="ChEBI" id="CHEBI:57692"/>
    </cofactor>
</comment>
<comment type="similarity">
    <text evidence="1 5">Belongs to the proline oxidase family.</text>
</comment>
<gene>
    <name evidence="7" type="ORF">SCHPADRAFT_867989</name>
</gene>
<comment type="function">
    <text evidence="5">Converts proline to delta-1-pyrroline-5-carboxylate.</text>
</comment>
<evidence type="ECO:0000256" key="4">
    <source>
        <dbReference type="ARBA" id="ARBA00023062"/>
    </source>
</evidence>
<dbReference type="AlphaFoldDB" id="A0A0H2SKM6"/>
<dbReference type="GO" id="GO:0004657">
    <property type="term" value="F:proline dehydrogenase activity"/>
    <property type="evidence" value="ECO:0007669"/>
    <property type="project" value="UniProtKB-EC"/>
</dbReference>
<dbReference type="GO" id="GO:0071949">
    <property type="term" value="F:FAD binding"/>
    <property type="evidence" value="ECO:0007669"/>
    <property type="project" value="TreeGrafter"/>
</dbReference>
<dbReference type="OrthoDB" id="5464at2759"/>
<dbReference type="GO" id="GO:0010133">
    <property type="term" value="P:L-proline catabolic process to L-glutamate"/>
    <property type="evidence" value="ECO:0007669"/>
    <property type="project" value="TreeGrafter"/>
</dbReference>
<accession>A0A0H2SKM6</accession>